<dbReference type="InterPro" id="IPR038595">
    <property type="entry name" value="LOR_sf"/>
</dbReference>
<evidence type="ECO:0000313" key="5">
    <source>
        <dbReference type="Proteomes" id="UP000663891"/>
    </source>
</evidence>
<dbReference type="Gene3D" id="2.40.160.200">
    <property type="entry name" value="LURP1-related"/>
    <property type="match status" value="1"/>
</dbReference>
<proteinExistence type="inferred from homology"/>
<dbReference type="InterPro" id="IPR025659">
    <property type="entry name" value="Tubby-like_C"/>
</dbReference>
<dbReference type="OrthoDB" id="10003759at2759"/>
<organism evidence="3 5">
    <name type="scientific">Adineta steineri</name>
    <dbReference type="NCBI Taxonomy" id="433720"/>
    <lineage>
        <taxon>Eukaryota</taxon>
        <taxon>Metazoa</taxon>
        <taxon>Spiralia</taxon>
        <taxon>Gnathifera</taxon>
        <taxon>Rotifera</taxon>
        <taxon>Eurotatoria</taxon>
        <taxon>Bdelloidea</taxon>
        <taxon>Adinetida</taxon>
        <taxon>Adinetidae</taxon>
        <taxon>Adineta</taxon>
    </lineage>
</organism>
<evidence type="ECO:0000256" key="2">
    <source>
        <dbReference type="SAM" id="SignalP"/>
    </source>
</evidence>
<dbReference type="EMBL" id="CAJNON010000028">
    <property type="protein sequence ID" value="CAF0819869.1"/>
    <property type="molecule type" value="Genomic_DNA"/>
</dbReference>
<dbReference type="InterPro" id="IPR007612">
    <property type="entry name" value="LOR"/>
</dbReference>
<sequence>MARLIFQLLAIQLVLVATVFSIFSSSGKVKDGTKYQLQQKVLTLGSSYVIKDQKDKPVYKVGFKSLGLGKNLQLTDPTGKQEYYSIKHVLNPLGLAKYEIRQNDQVVADISRKINIGGKKFSVKSKFGTYGIEGNFRSREFKIKKDHHLVATISKKFFAIGDKYGVKITQGQDVPFILALAIVVDEVAHD</sequence>
<dbReference type="EMBL" id="CAJOAZ010000652">
    <property type="protein sequence ID" value="CAF3690725.1"/>
    <property type="molecule type" value="Genomic_DNA"/>
</dbReference>
<dbReference type="Pfam" id="PF04525">
    <property type="entry name" value="LOR"/>
    <property type="match status" value="1"/>
</dbReference>
<evidence type="ECO:0000313" key="3">
    <source>
        <dbReference type="EMBL" id="CAF0819869.1"/>
    </source>
</evidence>
<comment type="caution">
    <text evidence="3">The sequence shown here is derived from an EMBL/GenBank/DDBJ whole genome shotgun (WGS) entry which is preliminary data.</text>
</comment>
<protein>
    <submittedName>
        <fullName evidence="3">Uncharacterized protein</fullName>
    </submittedName>
</protein>
<dbReference type="SUPFAM" id="SSF54518">
    <property type="entry name" value="Tubby C-terminal domain-like"/>
    <property type="match status" value="1"/>
</dbReference>
<evidence type="ECO:0000256" key="1">
    <source>
        <dbReference type="ARBA" id="ARBA00005437"/>
    </source>
</evidence>
<feature type="chain" id="PRO_5036409401" evidence="2">
    <location>
        <begin position="22"/>
        <end position="190"/>
    </location>
</feature>
<feature type="signal peptide" evidence="2">
    <location>
        <begin position="1"/>
        <end position="21"/>
    </location>
</feature>
<accession>A0A813U8C3</accession>
<reference evidence="3" key="1">
    <citation type="submission" date="2021-02" db="EMBL/GenBank/DDBJ databases">
        <authorList>
            <person name="Nowell W R."/>
        </authorList>
    </citation>
    <scope>NUCLEOTIDE SEQUENCE</scope>
</reference>
<comment type="similarity">
    <text evidence="1">Belongs to the LOR family.</text>
</comment>
<name>A0A813U8C3_9BILA</name>
<dbReference type="AlphaFoldDB" id="A0A813U8C3"/>
<evidence type="ECO:0000313" key="4">
    <source>
        <dbReference type="EMBL" id="CAF3690725.1"/>
    </source>
</evidence>
<keyword evidence="2" id="KW-0732">Signal</keyword>
<gene>
    <name evidence="4" type="ORF">OXD698_LOCUS11580</name>
    <name evidence="3" type="ORF">VCS650_LOCUS5016</name>
</gene>
<dbReference type="Proteomes" id="UP000663891">
    <property type="component" value="Unassembled WGS sequence"/>
</dbReference>
<dbReference type="Proteomes" id="UP000663844">
    <property type="component" value="Unassembled WGS sequence"/>
</dbReference>